<evidence type="ECO:0000313" key="3">
    <source>
        <dbReference type="EMBL" id="KKR91799.1"/>
    </source>
</evidence>
<evidence type="ECO:0000256" key="1">
    <source>
        <dbReference type="SAM" id="MobiDB-lite"/>
    </source>
</evidence>
<dbReference type="Proteomes" id="UP000034676">
    <property type="component" value="Unassembled WGS sequence"/>
</dbReference>
<organism evidence="3 4">
    <name type="scientific">Candidatus Woesebacteria bacterium GW2011_GWA1_41_13b</name>
    <dbReference type="NCBI Taxonomy" id="1618555"/>
    <lineage>
        <taxon>Bacteria</taxon>
        <taxon>Candidatus Woeseibacteriota</taxon>
    </lineage>
</organism>
<name>A0A0G0USR3_9BACT</name>
<comment type="caution">
    <text evidence="3">The sequence shown here is derived from an EMBL/GenBank/DDBJ whole genome shotgun (WGS) entry which is preliminary data.</text>
</comment>
<gene>
    <name evidence="3" type="ORF">UU42_C0007G0016</name>
</gene>
<keyword evidence="2" id="KW-0812">Transmembrane</keyword>
<accession>A0A0G0USR3</accession>
<dbReference type="AlphaFoldDB" id="A0A0G0USR3"/>
<keyword evidence="2" id="KW-1133">Transmembrane helix</keyword>
<feature type="region of interest" description="Disordered" evidence="1">
    <location>
        <begin position="152"/>
        <end position="171"/>
    </location>
</feature>
<proteinExistence type="predicted"/>
<protein>
    <submittedName>
        <fullName evidence="3">Uncharacterized protein</fullName>
    </submittedName>
</protein>
<keyword evidence="2" id="KW-0472">Membrane</keyword>
<feature type="transmembrane region" description="Helical" evidence="2">
    <location>
        <begin position="31"/>
        <end position="52"/>
    </location>
</feature>
<dbReference type="EMBL" id="LCAO01000007">
    <property type="protein sequence ID" value="KKR91799.1"/>
    <property type="molecule type" value="Genomic_DNA"/>
</dbReference>
<reference evidence="3 4" key="1">
    <citation type="journal article" date="2015" name="Nature">
        <title>rRNA introns, odd ribosomes, and small enigmatic genomes across a large radiation of phyla.</title>
        <authorList>
            <person name="Brown C.T."/>
            <person name="Hug L.A."/>
            <person name="Thomas B.C."/>
            <person name="Sharon I."/>
            <person name="Castelle C.J."/>
            <person name="Singh A."/>
            <person name="Wilkins M.J."/>
            <person name="Williams K.H."/>
            <person name="Banfield J.F."/>
        </authorList>
    </citation>
    <scope>NUCLEOTIDE SEQUENCE [LARGE SCALE GENOMIC DNA]</scope>
</reference>
<evidence type="ECO:0000313" key="4">
    <source>
        <dbReference type="Proteomes" id="UP000034676"/>
    </source>
</evidence>
<evidence type="ECO:0000256" key="2">
    <source>
        <dbReference type="SAM" id="Phobius"/>
    </source>
</evidence>
<sequence length="171" mass="18755">MWRDPRRGNKSVSNPYRDPGMGDVIGWMFKGWGLLILLIVLAGSISIGLWAFGVGTADIFGRGEARKQIQSAEFRISAYQTFFNQCAGIQGLEKSLDASFEQLKTAETTADRARINQNIAGVQSAHGQAIAKYNGDARKDYTIGQFRDNDLPFQIPDNGYPEGGKTSCGSR</sequence>